<dbReference type="AlphaFoldDB" id="A0A4R2NG60"/>
<organism evidence="1 2">
    <name type="scientific">Scopulibacillus darangshiensis</name>
    <dbReference type="NCBI Taxonomy" id="442528"/>
    <lineage>
        <taxon>Bacteria</taxon>
        <taxon>Bacillati</taxon>
        <taxon>Bacillota</taxon>
        <taxon>Bacilli</taxon>
        <taxon>Bacillales</taxon>
        <taxon>Sporolactobacillaceae</taxon>
        <taxon>Scopulibacillus</taxon>
    </lineage>
</organism>
<name>A0A4R2NG60_9BACL</name>
<protein>
    <submittedName>
        <fullName evidence="1">Uncharacterized protein</fullName>
    </submittedName>
</protein>
<comment type="caution">
    <text evidence="1">The sequence shown here is derived from an EMBL/GenBank/DDBJ whole genome shotgun (WGS) entry which is preliminary data.</text>
</comment>
<gene>
    <name evidence="1" type="ORF">EV207_15217</name>
</gene>
<proteinExistence type="predicted"/>
<keyword evidence="2" id="KW-1185">Reference proteome</keyword>
<dbReference type="Proteomes" id="UP000295416">
    <property type="component" value="Unassembled WGS sequence"/>
</dbReference>
<evidence type="ECO:0000313" key="1">
    <source>
        <dbReference type="EMBL" id="TCP20343.1"/>
    </source>
</evidence>
<reference evidence="1 2" key="1">
    <citation type="submission" date="2019-03" db="EMBL/GenBank/DDBJ databases">
        <title>Genomic Encyclopedia of Type Strains, Phase IV (KMG-IV): sequencing the most valuable type-strain genomes for metagenomic binning, comparative biology and taxonomic classification.</title>
        <authorList>
            <person name="Goeker M."/>
        </authorList>
    </citation>
    <scope>NUCLEOTIDE SEQUENCE [LARGE SCALE GENOMIC DNA]</scope>
    <source>
        <strain evidence="1 2">DSM 19377</strain>
    </source>
</reference>
<dbReference type="OrthoDB" id="1808132at2"/>
<evidence type="ECO:0000313" key="2">
    <source>
        <dbReference type="Proteomes" id="UP000295416"/>
    </source>
</evidence>
<dbReference type="EMBL" id="SLXK01000052">
    <property type="protein sequence ID" value="TCP20343.1"/>
    <property type="molecule type" value="Genomic_DNA"/>
</dbReference>
<accession>A0A4R2NG60</accession>
<sequence>MEKFNSSEELMAYISSMSRENSVRQFYIPGKGKFTLVLQEEDEVSIDTEVNENPELKRMIEESREQYKKGLGMTASELIKSLSPKDFN</sequence>
<dbReference type="RefSeq" id="WP_132748037.1">
    <property type="nucleotide sequence ID" value="NZ_SLXK01000052.1"/>
</dbReference>